<evidence type="ECO:0000313" key="1">
    <source>
        <dbReference type="EMBL" id="AFK37601.1"/>
    </source>
</evidence>
<sequence>MSSFRTSGQPG</sequence>
<reference evidence="1" key="1">
    <citation type="submission" date="2012-05" db="EMBL/GenBank/DDBJ databases">
        <authorList>
            <person name="Krishnakumar V."/>
            <person name="Cheung F."/>
            <person name="Xiao Y."/>
            <person name="Chan A."/>
            <person name="Moskal W.A."/>
            <person name="Town C.D."/>
        </authorList>
    </citation>
    <scope>NUCLEOTIDE SEQUENCE</scope>
</reference>
<name>I3SBF9_LOTJA</name>
<dbReference type="EMBL" id="BT137806">
    <property type="protein sequence ID" value="AFK37601.1"/>
    <property type="molecule type" value="mRNA"/>
</dbReference>
<organism evidence="1">
    <name type="scientific">Lotus japonicus</name>
    <name type="common">Lotus corniculatus var. japonicus</name>
    <dbReference type="NCBI Taxonomy" id="34305"/>
    <lineage>
        <taxon>Eukaryota</taxon>
        <taxon>Viridiplantae</taxon>
        <taxon>Streptophyta</taxon>
        <taxon>Embryophyta</taxon>
        <taxon>Tracheophyta</taxon>
        <taxon>Spermatophyta</taxon>
        <taxon>Magnoliopsida</taxon>
        <taxon>eudicotyledons</taxon>
        <taxon>Gunneridae</taxon>
        <taxon>Pentapetalae</taxon>
        <taxon>rosids</taxon>
        <taxon>fabids</taxon>
        <taxon>Fabales</taxon>
        <taxon>Fabaceae</taxon>
        <taxon>Papilionoideae</taxon>
        <taxon>50 kb inversion clade</taxon>
        <taxon>NPAAA clade</taxon>
        <taxon>Hologalegina</taxon>
        <taxon>robinioid clade</taxon>
        <taxon>Loteae</taxon>
        <taxon>Lotus</taxon>
    </lineage>
</organism>
<protein>
    <submittedName>
        <fullName evidence="1">Uncharacterized protein</fullName>
    </submittedName>
</protein>
<accession>I3SBF9</accession>
<proteinExistence type="evidence at transcript level"/>